<dbReference type="InterPro" id="IPR021878">
    <property type="entry name" value="TgpA_N"/>
</dbReference>
<accession>D3P9U4</accession>
<dbReference type="InterPro" id="IPR052901">
    <property type="entry name" value="Bact_TGase-like"/>
</dbReference>
<dbReference type="AlphaFoldDB" id="D3P9U4"/>
<feature type="transmembrane region" description="Helical" evidence="1">
    <location>
        <begin position="60"/>
        <end position="76"/>
    </location>
</feature>
<proteinExistence type="predicted"/>
<protein>
    <recommendedName>
        <fullName evidence="2">Transglutaminase-like domain-containing protein</fullName>
    </recommendedName>
</protein>
<feature type="domain" description="Transglutaminase-like" evidence="2">
    <location>
        <begin position="398"/>
        <end position="468"/>
    </location>
</feature>
<evidence type="ECO:0000313" key="3">
    <source>
        <dbReference type="EMBL" id="BAI81484.1"/>
    </source>
</evidence>
<dbReference type="Pfam" id="PF01841">
    <property type="entry name" value="Transglut_core"/>
    <property type="match status" value="1"/>
</dbReference>
<feature type="transmembrane region" description="Helical" evidence="1">
    <location>
        <begin position="529"/>
        <end position="548"/>
    </location>
</feature>
<gene>
    <name evidence="3" type="ordered locus">DEFDS_2034</name>
</gene>
<organism evidence="3 4">
    <name type="scientific">Deferribacter desulfuricans (strain DSM 14783 / JCM 11476 / NBRC 101012 / SSM1)</name>
    <dbReference type="NCBI Taxonomy" id="639282"/>
    <lineage>
        <taxon>Bacteria</taxon>
        <taxon>Pseudomonadati</taxon>
        <taxon>Deferribacterota</taxon>
        <taxon>Deferribacteres</taxon>
        <taxon>Deferribacterales</taxon>
        <taxon>Deferribacteraceae</taxon>
        <taxon>Deferribacter</taxon>
    </lineage>
</organism>
<keyword evidence="1" id="KW-0472">Membrane</keyword>
<evidence type="ECO:0000256" key="1">
    <source>
        <dbReference type="SAM" id="Phobius"/>
    </source>
</evidence>
<dbReference type="Pfam" id="PF11992">
    <property type="entry name" value="TgpA_N"/>
    <property type="match status" value="1"/>
</dbReference>
<feature type="transmembrane region" description="Helical" evidence="1">
    <location>
        <begin position="30"/>
        <end position="48"/>
    </location>
</feature>
<feature type="transmembrane region" description="Helical" evidence="1">
    <location>
        <begin position="129"/>
        <end position="150"/>
    </location>
</feature>
<dbReference type="EMBL" id="AP011529">
    <property type="protein sequence ID" value="BAI81484.1"/>
    <property type="molecule type" value="Genomic_DNA"/>
</dbReference>
<dbReference type="PANTHER" id="PTHR42736">
    <property type="entry name" value="PROTEIN-GLUTAMINE GAMMA-GLUTAMYLTRANSFERASE"/>
    <property type="match status" value="1"/>
</dbReference>
<dbReference type="SUPFAM" id="SSF54001">
    <property type="entry name" value="Cysteine proteinases"/>
    <property type="match status" value="1"/>
</dbReference>
<reference evidence="3 4" key="1">
    <citation type="journal article" date="2010" name="DNA Res.">
        <title>Bacterial lifestyle in a deep-sea hydrothermal vent chimney revealed by the genome sequence of the thermophilic bacterium Deferribacter desulfuricans SSM1.</title>
        <authorList>
            <person name="Takaki Y."/>
            <person name="Shimamura S."/>
            <person name="Nakagawa S."/>
            <person name="Fukuhara Y."/>
            <person name="Horikawa H."/>
            <person name="Ankai A."/>
            <person name="Harada T."/>
            <person name="Hosoyama A."/>
            <person name="Oguchi A."/>
            <person name="Fukui S."/>
            <person name="Fujita N."/>
            <person name="Takami H."/>
            <person name="Takai K."/>
        </authorList>
    </citation>
    <scope>NUCLEOTIDE SEQUENCE [LARGE SCALE GENOMIC DNA]</scope>
    <source>
        <strain evidence="4">DSM 14783 / JCM 11476 / NBRC 101012 / SSM1</strain>
    </source>
</reference>
<sequence>MLFMVKIENLLNLLTILMILVSLLSVIKYVSVIFFTLLILTMILFLLNLKYQFLKPNRKILTLLSFLVSGVIVLKTNSNNLVLSLAHILIIFLCVKLLEYKKYRDYMQILVLSIFLTTASGLFNLSMIYLVFILLSIVFGYFLAIFATFYDFQESIILNKSEIKELIFKGLKSIILTIPLATLIFIILPRTNYPLFSSLGYNVGSTSGFSSEIGLGDVNTIQEDNRIAFRVVMDKLDEPLYFRGVVFDVFDGRKWKSAISKKRDFVIEINGKVVRYEIYLEPHYENFLIMLDYPYKVRIKKKKFYFTNKLEVRVYKSVNKKIKYSGESIISNRFKDDVDIPFYTDVSKVSNRIIIFAKKFKKESNMATAKEILNYLKTNFEYSLKNLPTGKDSLSKFLFEVKRGNCEFFASSMALMLRVNKIPARLVGGFKGGYYNENGGYYAVANKNAHVWVEAFIDGYWVRFDPTPAAIENFTDKNRLPFALKMRLYFDYISYYWTKFVINYDFDKQVSIIKNVSSSFKNIKVNKKYFIKLVFISIIVSVFIYLSVKFRKRYEADYYLNNFLKFLAKEGVVIKENEPLKNIVKKIEDESLKIAAEEFVDEFYKMRFKDNHVDYRKLKMLMCNIKMHKKKT</sequence>
<feature type="transmembrane region" description="Helical" evidence="1">
    <location>
        <begin position="171"/>
        <end position="188"/>
    </location>
</feature>
<evidence type="ECO:0000313" key="4">
    <source>
        <dbReference type="Proteomes" id="UP000001520"/>
    </source>
</evidence>
<dbReference type="InterPro" id="IPR038765">
    <property type="entry name" value="Papain-like_cys_pep_sf"/>
</dbReference>
<dbReference type="eggNOG" id="COG1305">
    <property type="taxonomic scope" value="Bacteria"/>
</dbReference>
<feature type="transmembrane region" description="Helical" evidence="1">
    <location>
        <begin position="106"/>
        <end position="123"/>
    </location>
</feature>
<keyword evidence="1" id="KW-1133">Transmembrane helix</keyword>
<dbReference type="STRING" id="639282.DEFDS_2034"/>
<dbReference type="PANTHER" id="PTHR42736:SF1">
    <property type="entry name" value="PROTEIN-GLUTAMINE GAMMA-GLUTAMYLTRANSFERASE"/>
    <property type="match status" value="1"/>
</dbReference>
<feature type="transmembrane region" description="Helical" evidence="1">
    <location>
        <begin position="82"/>
        <end position="99"/>
    </location>
</feature>
<dbReference type="HOGENOM" id="CLU_012397_2_1_0"/>
<name>D3P9U4_DEFDS</name>
<keyword evidence="4" id="KW-1185">Reference proteome</keyword>
<evidence type="ECO:0000259" key="2">
    <source>
        <dbReference type="SMART" id="SM00460"/>
    </source>
</evidence>
<dbReference type="SMART" id="SM00460">
    <property type="entry name" value="TGc"/>
    <property type="match status" value="1"/>
</dbReference>
<keyword evidence="1" id="KW-0812">Transmembrane</keyword>
<dbReference type="KEGG" id="ddf:DEFDS_2034"/>
<dbReference type="InterPro" id="IPR002931">
    <property type="entry name" value="Transglutaminase-like"/>
</dbReference>
<dbReference type="Proteomes" id="UP000001520">
    <property type="component" value="Chromosome"/>
</dbReference>
<dbReference type="Gene3D" id="3.10.620.30">
    <property type="match status" value="1"/>
</dbReference>